<reference evidence="1" key="1">
    <citation type="submission" date="2022-11" db="EMBL/GenBank/DDBJ databases">
        <title>Complete Genome Sequences of three Polynucleobacter sp. Subcluster PnecC Strains KF022, KF023, and KF032 Isolated from a Shallow Eutrophic Lake in Japan.</title>
        <authorList>
            <person name="Ogata Y."/>
            <person name="Watanabe K."/>
            <person name="Takemine S."/>
            <person name="Shindo C."/>
            <person name="Kurokawa R."/>
            <person name="Suda W."/>
        </authorList>
    </citation>
    <scope>NUCLEOTIDE SEQUENCE</scope>
    <source>
        <strain evidence="1">KF023</strain>
    </source>
</reference>
<name>A0A9C7CZ91_9BURK</name>
<evidence type="ECO:0000313" key="1">
    <source>
        <dbReference type="EMBL" id="BDT76457.1"/>
    </source>
</evidence>
<dbReference type="EMBL" id="AP026973">
    <property type="protein sequence ID" value="BDT76457.1"/>
    <property type="molecule type" value="Genomic_DNA"/>
</dbReference>
<dbReference type="AlphaFoldDB" id="A0A9C7CZ91"/>
<proteinExistence type="predicted"/>
<gene>
    <name evidence="1" type="ORF">PKF023_02600</name>
</gene>
<sequence length="302" mass="34876">MSSDHNIPAKLVIAVCCHFNEVRLSYLDQISNQFASLGSEVLVVIVTNTSNAEEIKKLESVIAGKGFNYQFFVPDTLGHPLLLTWAHFPVFKGLLKDESFTHFMYLEDDTLITRENMSYWIESRELLRPYGLIPSFMRVEKKANDDRWYSSDCPHPFYIYALPRIEVSKNFGFVNFPELYQGMYLLDRELMIEHLSGSTYSPNSGVWGIQEKAAQGLTFANVPKGYTTRNLIPYKIDSLQIDGRCLIHHVPNNYAQPGPNGKIVITSPVDQLLTRRPTKQFLAPKNLRKFLRKYLRQRFKRN</sequence>
<accession>A0A9C7CZ91</accession>
<dbReference type="RefSeq" id="WP_281742799.1">
    <property type="nucleotide sequence ID" value="NZ_AP026973.1"/>
</dbReference>
<protein>
    <submittedName>
        <fullName evidence="1">Uncharacterized protein</fullName>
    </submittedName>
</protein>
<dbReference type="KEGG" id="pyt:PKF023_02600"/>
<organism evidence="1">
    <name type="scientific">Polynucleobacter yangtzensis</name>
    <dbReference type="NCBI Taxonomy" id="1743159"/>
    <lineage>
        <taxon>Bacteria</taxon>
        <taxon>Pseudomonadati</taxon>
        <taxon>Pseudomonadota</taxon>
        <taxon>Betaproteobacteria</taxon>
        <taxon>Burkholderiales</taxon>
        <taxon>Burkholderiaceae</taxon>
        <taxon>Polynucleobacter</taxon>
    </lineage>
</organism>
<dbReference type="Proteomes" id="UP001211097">
    <property type="component" value="Chromosome"/>
</dbReference>